<feature type="chain" id="PRO_5020894897" evidence="1">
    <location>
        <begin position="23"/>
        <end position="606"/>
    </location>
</feature>
<accession>A0A4Q5MW02</accession>
<protein>
    <submittedName>
        <fullName evidence="3">DUF4832 domain-containing protein</fullName>
    </submittedName>
</protein>
<dbReference type="Gene3D" id="2.60.120.1060">
    <property type="entry name" value="NPCBM/NEW2 domain"/>
    <property type="match status" value="1"/>
</dbReference>
<dbReference type="Pfam" id="PF16116">
    <property type="entry name" value="DUF4832"/>
    <property type="match status" value="1"/>
</dbReference>
<gene>
    <name evidence="3" type="ORF">EUA98_16815</name>
</gene>
<evidence type="ECO:0000256" key="1">
    <source>
        <dbReference type="SAM" id="SignalP"/>
    </source>
</evidence>
<dbReference type="InterPro" id="IPR032379">
    <property type="entry name" value="DUF4874"/>
</dbReference>
<dbReference type="Pfam" id="PF16173">
    <property type="entry name" value="DUF4874"/>
    <property type="match status" value="1"/>
</dbReference>
<dbReference type="OrthoDB" id="9760654at2"/>
<keyword evidence="4" id="KW-1185">Reference proteome</keyword>
<evidence type="ECO:0000313" key="3">
    <source>
        <dbReference type="EMBL" id="RYV49822.1"/>
    </source>
</evidence>
<keyword evidence="1" id="KW-0732">Signal</keyword>
<sequence length="606" mass="63640">MTMSLAVLLGAGALMSAPIATAATATAATVAHTYAASSAALANPDRGFYHYSETHFRADGSGYTPLDAAQLTSWRTSEKVTLVYRIFYLEKFADQDTIDDAILRLVAADLATARAAGVKLVVRFAYSDSSSADASAARVVGHIRQLAPVLNASADVVSVLQAGFVGQWGEWYYSDNFASDPAQPWLLSDADWAARGAVLNALLSSTDARIPVLVRYPAIKQRLVAATSAQAARVGIHDDCFGAGTDDYGTFATATDRQWLADQSRTVPVGGESCEVNEPRTQWPSASADLAAYHWSFLNADYHADVLSSWGDAGRAEAGRRLGYRLRLTSSTLPTGGVVGGNLSLQLSLTNDGYAAPFRDRPVQVVLRSATTTYKVTVPIDLRTLTPGATSTFTVQVPVPATPGDYATFLALPDPAATLASMPAYAIQLANTGTWQATEGWNSLQHTFTVAAATTATPAAVAVALGSLTATSVTNGWGPRELNRSNGEAVAGDGRPLTIRGRQYARGIGVHAASAQTFALGAKYAALRTTIGVDDETGGLGSVVFKVYVDGKLTYTSPQLTGTSAPLPILVKLTGAKSVRLVVTDGGNGIAYDHADWAEPLLDLVP</sequence>
<organism evidence="3 4">
    <name type="scientific">Pengzhenrongella frigida</name>
    <dbReference type="NCBI Taxonomy" id="1259133"/>
    <lineage>
        <taxon>Bacteria</taxon>
        <taxon>Bacillati</taxon>
        <taxon>Actinomycetota</taxon>
        <taxon>Actinomycetes</taxon>
        <taxon>Micrococcales</taxon>
        <taxon>Pengzhenrongella</taxon>
    </lineage>
</organism>
<proteinExistence type="predicted"/>
<dbReference type="Pfam" id="PF08305">
    <property type="entry name" value="NPCBM"/>
    <property type="match status" value="1"/>
</dbReference>
<dbReference type="InterPro" id="IPR008979">
    <property type="entry name" value="Galactose-bd-like_sf"/>
</dbReference>
<dbReference type="EMBL" id="SDWW01000051">
    <property type="protein sequence ID" value="RYV49822.1"/>
    <property type="molecule type" value="Genomic_DNA"/>
</dbReference>
<feature type="domain" description="Glycosyl hydrolase family 98 putative carbohydrate-binding module" evidence="2">
    <location>
        <begin position="459"/>
        <end position="604"/>
    </location>
</feature>
<dbReference type="InterPro" id="IPR038637">
    <property type="entry name" value="NPCBM_sf"/>
</dbReference>
<comment type="caution">
    <text evidence="3">The sequence shown here is derived from an EMBL/GenBank/DDBJ whole genome shotgun (WGS) entry which is preliminary data.</text>
</comment>
<dbReference type="SMART" id="SM00776">
    <property type="entry name" value="NPCBM"/>
    <property type="match status" value="1"/>
</dbReference>
<evidence type="ECO:0000259" key="2">
    <source>
        <dbReference type="SMART" id="SM00776"/>
    </source>
</evidence>
<dbReference type="InterPro" id="IPR032267">
    <property type="entry name" value="DUF4832"/>
</dbReference>
<name>A0A4Q5MW02_9MICO</name>
<reference evidence="3 4" key="1">
    <citation type="submission" date="2019-01" db="EMBL/GenBank/DDBJ databases">
        <title>Novel species of Cellulomonas.</title>
        <authorList>
            <person name="Liu Q."/>
            <person name="Xin Y.-H."/>
        </authorList>
    </citation>
    <scope>NUCLEOTIDE SEQUENCE [LARGE SCALE GENOMIC DNA]</scope>
    <source>
        <strain evidence="3 4">HLT2-17</strain>
    </source>
</reference>
<dbReference type="AlphaFoldDB" id="A0A4Q5MW02"/>
<feature type="signal peptide" evidence="1">
    <location>
        <begin position="1"/>
        <end position="22"/>
    </location>
</feature>
<dbReference type="InterPro" id="IPR013222">
    <property type="entry name" value="Glyco_hyd_98_carb-bd"/>
</dbReference>
<dbReference type="Proteomes" id="UP000293764">
    <property type="component" value="Unassembled WGS sequence"/>
</dbReference>
<dbReference type="SUPFAM" id="SSF49785">
    <property type="entry name" value="Galactose-binding domain-like"/>
    <property type="match status" value="1"/>
</dbReference>
<evidence type="ECO:0000313" key="4">
    <source>
        <dbReference type="Proteomes" id="UP000293764"/>
    </source>
</evidence>